<dbReference type="AlphaFoldDB" id="A0A7J5Y167"/>
<reference evidence="1 2" key="1">
    <citation type="submission" date="2020-03" db="EMBL/GenBank/DDBJ databases">
        <title>Dissostichus mawsoni Genome sequencing and assembly.</title>
        <authorList>
            <person name="Park H."/>
        </authorList>
    </citation>
    <scope>NUCLEOTIDE SEQUENCE [LARGE SCALE GENOMIC DNA]</scope>
    <source>
        <strain evidence="1">DM0001</strain>
        <tissue evidence="1">Muscle</tissue>
    </source>
</reference>
<feature type="non-terminal residue" evidence="1">
    <location>
        <position position="253"/>
    </location>
</feature>
<keyword evidence="2" id="KW-1185">Reference proteome</keyword>
<comment type="caution">
    <text evidence="1">The sequence shown here is derived from an EMBL/GenBank/DDBJ whole genome shotgun (WGS) entry which is preliminary data.</text>
</comment>
<proteinExistence type="predicted"/>
<evidence type="ECO:0000313" key="1">
    <source>
        <dbReference type="EMBL" id="KAF3843164.1"/>
    </source>
</evidence>
<dbReference type="EMBL" id="JAAKFY010000018">
    <property type="protein sequence ID" value="KAF3843164.1"/>
    <property type="molecule type" value="Genomic_DNA"/>
</dbReference>
<dbReference type="Proteomes" id="UP000518266">
    <property type="component" value="Unassembled WGS sequence"/>
</dbReference>
<evidence type="ECO:0000313" key="2">
    <source>
        <dbReference type="Proteomes" id="UP000518266"/>
    </source>
</evidence>
<sequence>MPCSDIIMLGEPPGPGWAICLPCIIPPGPPGDIIRCWGPIMPWPMNPGGRIELWPGLPIGMSWGPITPSGPPGIPPIPCMDIPILGGPPPIMPCMGKPEGCGCFPPGLSPPPRGKNAGRSRPHHLMKICFTEPTLHAAKLWPSRVIRLAHTPITPSPVRHVPHSSSHRSSISLESHWMARKTLWTRTVVRGERSLMGRGLREGVALASTGRCLDVTWSQMEPLMKEGLREGRYHLEDGRMREREREREDFSFS</sequence>
<gene>
    <name evidence="1" type="ORF">F7725_002013</name>
</gene>
<accession>A0A7J5Y167</accession>
<name>A0A7J5Y167_DISMA</name>
<organism evidence="1 2">
    <name type="scientific">Dissostichus mawsoni</name>
    <name type="common">Antarctic cod</name>
    <dbReference type="NCBI Taxonomy" id="36200"/>
    <lineage>
        <taxon>Eukaryota</taxon>
        <taxon>Metazoa</taxon>
        <taxon>Chordata</taxon>
        <taxon>Craniata</taxon>
        <taxon>Vertebrata</taxon>
        <taxon>Euteleostomi</taxon>
        <taxon>Actinopterygii</taxon>
        <taxon>Neopterygii</taxon>
        <taxon>Teleostei</taxon>
        <taxon>Neoteleostei</taxon>
        <taxon>Acanthomorphata</taxon>
        <taxon>Eupercaria</taxon>
        <taxon>Perciformes</taxon>
        <taxon>Notothenioidei</taxon>
        <taxon>Nototheniidae</taxon>
        <taxon>Dissostichus</taxon>
    </lineage>
</organism>
<protein>
    <submittedName>
        <fullName evidence="1">Uncharacterized protein</fullName>
    </submittedName>
</protein>